<keyword evidence="2" id="KW-0805">Transcription regulation</keyword>
<protein>
    <submittedName>
        <fullName evidence="7">LysR family transcriptional regulator</fullName>
    </submittedName>
</protein>
<dbReference type="Proteomes" id="UP000077748">
    <property type="component" value="Chromosome"/>
</dbReference>
<dbReference type="GO" id="GO:0003700">
    <property type="term" value="F:DNA-binding transcription factor activity"/>
    <property type="evidence" value="ECO:0007669"/>
    <property type="project" value="InterPro"/>
</dbReference>
<proteinExistence type="inferred from homology"/>
<name>A0A1A9KE50_9PSED</name>
<dbReference type="Pfam" id="PF03466">
    <property type="entry name" value="LysR_substrate"/>
    <property type="match status" value="1"/>
</dbReference>
<dbReference type="PANTHER" id="PTHR30346">
    <property type="entry name" value="TRANSCRIPTIONAL DUAL REGULATOR HCAR-RELATED"/>
    <property type="match status" value="1"/>
</dbReference>
<dbReference type="SUPFAM" id="SSF46785">
    <property type="entry name" value="Winged helix' DNA-binding domain"/>
    <property type="match status" value="1"/>
</dbReference>
<organism evidence="7 8">
    <name type="scientific">Pseudomonas citronellolis</name>
    <dbReference type="NCBI Taxonomy" id="53408"/>
    <lineage>
        <taxon>Bacteria</taxon>
        <taxon>Pseudomonadati</taxon>
        <taxon>Pseudomonadota</taxon>
        <taxon>Gammaproteobacteria</taxon>
        <taxon>Pseudomonadales</taxon>
        <taxon>Pseudomonadaceae</taxon>
        <taxon>Pseudomonas</taxon>
    </lineage>
</organism>
<dbReference type="InterPro" id="IPR000847">
    <property type="entry name" value="LysR_HTH_N"/>
</dbReference>
<evidence type="ECO:0000313" key="7">
    <source>
        <dbReference type="EMBL" id="ANI15701.1"/>
    </source>
</evidence>
<evidence type="ECO:0000256" key="5">
    <source>
        <dbReference type="SAM" id="Coils"/>
    </source>
</evidence>
<comment type="similarity">
    <text evidence="1">Belongs to the LysR transcriptional regulatory family.</text>
</comment>
<keyword evidence="3" id="KW-0238">DNA-binding</keyword>
<evidence type="ECO:0000259" key="6">
    <source>
        <dbReference type="PROSITE" id="PS50931"/>
    </source>
</evidence>
<evidence type="ECO:0000313" key="8">
    <source>
        <dbReference type="Proteomes" id="UP000077748"/>
    </source>
</evidence>
<feature type="coiled-coil region" evidence="5">
    <location>
        <begin position="22"/>
        <end position="49"/>
    </location>
</feature>
<dbReference type="PRINTS" id="PR00039">
    <property type="entry name" value="HTHLYSR"/>
</dbReference>
<dbReference type="Gene3D" id="1.10.10.10">
    <property type="entry name" value="Winged helix-like DNA-binding domain superfamily/Winged helix DNA-binding domain"/>
    <property type="match status" value="1"/>
</dbReference>
<accession>A0A1A9KE50</accession>
<dbReference type="GO" id="GO:0032993">
    <property type="term" value="C:protein-DNA complex"/>
    <property type="evidence" value="ECO:0007669"/>
    <property type="project" value="TreeGrafter"/>
</dbReference>
<dbReference type="GO" id="GO:0003677">
    <property type="term" value="F:DNA binding"/>
    <property type="evidence" value="ECO:0007669"/>
    <property type="project" value="UniProtKB-KW"/>
</dbReference>
<evidence type="ECO:0000256" key="4">
    <source>
        <dbReference type="ARBA" id="ARBA00023163"/>
    </source>
</evidence>
<dbReference type="SUPFAM" id="SSF53850">
    <property type="entry name" value="Periplasmic binding protein-like II"/>
    <property type="match status" value="1"/>
</dbReference>
<evidence type="ECO:0000256" key="3">
    <source>
        <dbReference type="ARBA" id="ARBA00023125"/>
    </source>
</evidence>
<dbReference type="AlphaFoldDB" id="A0A1A9KE50"/>
<dbReference type="InterPro" id="IPR036388">
    <property type="entry name" value="WH-like_DNA-bd_sf"/>
</dbReference>
<evidence type="ECO:0000256" key="2">
    <source>
        <dbReference type="ARBA" id="ARBA00023015"/>
    </source>
</evidence>
<dbReference type="PANTHER" id="PTHR30346:SF0">
    <property type="entry name" value="HCA OPERON TRANSCRIPTIONAL ACTIVATOR HCAR"/>
    <property type="match status" value="1"/>
</dbReference>
<dbReference type="InterPro" id="IPR036390">
    <property type="entry name" value="WH_DNA-bd_sf"/>
</dbReference>
<dbReference type="InterPro" id="IPR005119">
    <property type="entry name" value="LysR_subst-bd"/>
</dbReference>
<evidence type="ECO:0000256" key="1">
    <source>
        <dbReference type="ARBA" id="ARBA00009437"/>
    </source>
</evidence>
<keyword evidence="5" id="KW-0175">Coiled coil</keyword>
<gene>
    <name evidence="7" type="ORF">A9C11_17710</name>
</gene>
<dbReference type="EMBL" id="CP015878">
    <property type="protein sequence ID" value="ANI15701.1"/>
    <property type="molecule type" value="Genomic_DNA"/>
</dbReference>
<dbReference type="PROSITE" id="PS50931">
    <property type="entry name" value="HTH_LYSR"/>
    <property type="match status" value="1"/>
</dbReference>
<dbReference type="Pfam" id="PF00126">
    <property type="entry name" value="HTH_1"/>
    <property type="match status" value="1"/>
</dbReference>
<dbReference type="RefSeq" id="WP_009623341.1">
    <property type="nucleotide sequence ID" value="NZ_CP015878.1"/>
</dbReference>
<sequence>MEIRQLRYFVAVAEELNFNRAAERLYISQSALSRQIQQLEENLSAVLLERNSKRVALTVAGESFYHHALRILGELQFAAEESKLLSAGQRGSLAIGIFGSSILDLVPQVLKRFTSAHPEVRVALHPMDKDAQIQALRERRLTIGFNRLVPAEPDIEQEEVRQEPLMLALGEGHRLAQRESIDLQEILEEPLILYPRGVRGSLVVQIRQMFERYGAQPVVAHEVTDVTTSIALVGGGMGLSIVPRAAVNLRLPGVIYRPLNCRGDSTIELICLYRKGDQSPVLRSFLEVLREFRDEAGLDG</sequence>
<dbReference type="FunFam" id="1.10.10.10:FF:000001">
    <property type="entry name" value="LysR family transcriptional regulator"/>
    <property type="match status" value="1"/>
</dbReference>
<feature type="domain" description="HTH lysR-type" evidence="6">
    <location>
        <begin position="1"/>
        <end position="58"/>
    </location>
</feature>
<dbReference type="Gene3D" id="3.40.190.10">
    <property type="entry name" value="Periplasmic binding protein-like II"/>
    <property type="match status" value="2"/>
</dbReference>
<keyword evidence="4" id="KW-0804">Transcription</keyword>
<reference evidence="7 8" key="1">
    <citation type="submission" date="2016-05" db="EMBL/GenBank/DDBJ databases">
        <title>Genome Sequence of Pseudomonas citronellolis Strain SJTE-3, an Estrogens and Persistent Organic Pollutants degradation strain.</title>
        <authorList>
            <person name="Liang R."/>
        </authorList>
    </citation>
    <scope>NUCLEOTIDE SEQUENCE [LARGE SCALE GENOMIC DNA]</scope>
    <source>
        <strain evidence="7 8">SJTE-3</strain>
    </source>
</reference>